<dbReference type="GO" id="GO:0006139">
    <property type="term" value="P:nucleobase-containing compound metabolic process"/>
    <property type="evidence" value="ECO:0007669"/>
    <property type="project" value="InterPro"/>
</dbReference>
<evidence type="ECO:0000259" key="4">
    <source>
        <dbReference type="Pfam" id="PF01612"/>
    </source>
</evidence>
<keyword evidence="1" id="KW-0540">Nuclease</keyword>
<feature type="region of interest" description="Disordered" evidence="3">
    <location>
        <begin position="38"/>
        <end position="91"/>
    </location>
</feature>
<dbReference type="GO" id="GO:0005634">
    <property type="term" value="C:nucleus"/>
    <property type="evidence" value="ECO:0007669"/>
    <property type="project" value="TreeGrafter"/>
</dbReference>
<evidence type="ECO:0000256" key="2">
    <source>
        <dbReference type="ARBA" id="ARBA00022801"/>
    </source>
</evidence>
<dbReference type="GO" id="GO:0005737">
    <property type="term" value="C:cytoplasm"/>
    <property type="evidence" value="ECO:0007669"/>
    <property type="project" value="TreeGrafter"/>
</dbReference>
<gene>
    <name evidence="5" type="ORF">WJX84_011303</name>
</gene>
<dbReference type="SUPFAM" id="SSF53098">
    <property type="entry name" value="Ribonuclease H-like"/>
    <property type="match status" value="1"/>
</dbReference>
<accession>A0AAW1RRW3</accession>
<evidence type="ECO:0000313" key="6">
    <source>
        <dbReference type="Proteomes" id="UP001485043"/>
    </source>
</evidence>
<dbReference type="Proteomes" id="UP001485043">
    <property type="component" value="Unassembled WGS sequence"/>
</dbReference>
<dbReference type="InterPro" id="IPR002562">
    <property type="entry name" value="3'-5'_exonuclease_dom"/>
</dbReference>
<dbReference type="PANTHER" id="PTHR13620:SF104">
    <property type="entry name" value="EXONUCLEASE 3'-5' DOMAIN-CONTAINING PROTEIN 2"/>
    <property type="match status" value="1"/>
</dbReference>
<organism evidence="5 6">
    <name type="scientific">Apatococcus fuscideae</name>
    <dbReference type="NCBI Taxonomy" id="2026836"/>
    <lineage>
        <taxon>Eukaryota</taxon>
        <taxon>Viridiplantae</taxon>
        <taxon>Chlorophyta</taxon>
        <taxon>core chlorophytes</taxon>
        <taxon>Trebouxiophyceae</taxon>
        <taxon>Chlorellales</taxon>
        <taxon>Chlorellaceae</taxon>
        <taxon>Apatococcus</taxon>
    </lineage>
</organism>
<dbReference type="EMBL" id="JALJOV010002003">
    <property type="protein sequence ID" value="KAK9836395.1"/>
    <property type="molecule type" value="Genomic_DNA"/>
</dbReference>
<comment type="caution">
    <text evidence="5">The sequence shown here is derived from an EMBL/GenBank/DDBJ whole genome shotgun (WGS) entry which is preliminary data.</text>
</comment>
<evidence type="ECO:0000313" key="5">
    <source>
        <dbReference type="EMBL" id="KAK9836395.1"/>
    </source>
</evidence>
<dbReference type="InterPro" id="IPR012337">
    <property type="entry name" value="RNaseH-like_sf"/>
</dbReference>
<dbReference type="InterPro" id="IPR051132">
    <property type="entry name" value="3-5_Exonuclease_domain"/>
</dbReference>
<proteinExistence type="predicted"/>
<feature type="region of interest" description="Disordered" evidence="3">
    <location>
        <begin position="1"/>
        <end position="21"/>
    </location>
</feature>
<dbReference type="PANTHER" id="PTHR13620">
    <property type="entry name" value="3-5 EXONUCLEASE"/>
    <property type="match status" value="1"/>
</dbReference>
<dbReference type="CDD" id="cd06141">
    <property type="entry name" value="WRN_exo"/>
    <property type="match status" value="1"/>
</dbReference>
<feature type="compositionally biased region" description="Basic and acidic residues" evidence="3">
    <location>
        <begin position="1"/>
        <end position="12"/>
    </location>
</feature>
<keyword evidence="6" id="KW-1185">Reference proteome</keyword>
<dbReference type="InterPro" id="IPR036397">
    <property type="entry name" value="RNaseH_sf"/>
</dbReference>
<dbReference type="Gene3D" id="3.30.420.10">
    <property type="entry name" value="Ribonuclease H-like superfamily/Ribonuclease H"/>
    <property type="match status" value="1"/>
</dbReference>
<dbReference type="GO" id="GO:0008408">
    <property type="term" value="F:3'-5' exonuclease activity"/>
    <property type="evidence" value="ECO:0007669"/>
    <property type="project" value="InterPro"/>
</dbReference>
<reference evidence="5 6" key="1">
    <citation type="journal article" date="2024" name="Nat. Commun.">
        <title>Phylogenomics reveals the evolutionary origins of lichenization in chlorophyte algae.</title>
        <authorList>
            <person name="Puginier C."/>
            <person name="Libourel C."/>
            <person name="Otte J."/>
            <person name="Skaloud P."/>
            <person name="Haon M."/>
            <person name="Grisel S."/>
            <person name="Petersen M."/>
            <person name="Berrin J.G."/>
            <person name="Delaux P.M."/>
            <person name="Dal Grande F."/>
            <person name="Keller J."/>
        </authorList>
    </citation>
    <scope>NUCLEOTIDE SEQUENCE [LARGE SCALE GENOMIC DNA]</scope>
    <source>
        <strain evidence="5 6">SAG 2523</strain>
    </source>
</reference>
<dbReference type="Pfam" id="PF01612">
    <property type="entry name" value="DNA_pol_A_exo1"/>
    <property type="match status" value="1"/>
</dbReference>
<sequence length="312" mass="33806">MGTLEIGKETSDPAKVTVPHTAKRKAAQALLEASLEQSIAVAQTGRPPGHTPDAPSNSPLCSLAKRQRRSSPPFDLPFAKHHHNTSQASGPRWQTVCRSLTSCEVSLLASPDATHPQQLSLTQQGVVVVLVDRSAQTAAAVALLRASMQDPQLGLDVEWKADTFPTTNNPVSLLQIASTTCCLLVRICTMGYRLPPELLQLFRDPTVHFIGLAWSSCDESKFQRTFGCGRSIFGRFTDLQEVGNMLGYHQLGISSFCEVLLKMAIGKSKKVARSNWAATCLTVQQVKYAALDALLLHQNVATSDLSLVGFTI</sequence>
<evidence type="ECO:0000256" key="3">
    <source>
        <dbReference type="SAM" id="MobiDB-lite"/>
    </source>
</evidence>
<protein>
    <recommendedName>
        <fullName evidence="4">3'-5' exonuclease domain-containing protein</fullName>
    </recommendedName>
</protein>
<name>A0AAW1RRW3_9CHLO</name>
<feature type="domain" description="3'-5' exonuclease" evidence="4">
    <location>
        <begin position="131"/>
        <end position="298"/>
    </location>
</feature>
<evidence type="ECO:0000256" key="1">
    <source>
        <dbReference type="ARBA" id="ARBA00022722"/>
    </source>
</evidence>
<dbReference type="GO" id="GO:0003676">
    <property type="term" value="F:nucleic acid binding"/>
    <property type="evidence" value="ECO:0007669"/>
    <property type="project" value="InterPro"/>
</dbReference>
<keyword evidence="2" id="KW-0378">Hydrolase</keyword>
<dbReference type="AlphaFoldDB" id="A0AAW1RRW3"/>